<name>A0ABT8WP55_9FLAO</name>
<keyword evidence="3" id="KW-1185">Reference proteome</keyword>
<accession>A0ABT8WP55</accession>
<proteinExistence type="predicted"/>
<dbReference type="CDD" id="cd00038">
    <property type="entry name" value="CAP_ED"/>
    <property type="match status" value="1"/>
</dbReference>
<dbReference type="EMBL" id="JAUOEL010000004">
    <property type="protein sequence ID" value="MDO5974959.1"/>
    <property type="molecule type" value="Genomic_DNA"/>
</dbReference>
<dbReference type="SUPFAM" id="SSF51206">
    <property type="entry name" value="cAMP-binding domain-like"/>
    <property type="match status" value="1"/>
</dbReference>
<dbReference type="Pfam" id="PF00027">
    <property type="entry name" value="cNMP_binding"/>
    <property type="match status" value="1"/>
</dbReference>
<dbReference type="RefSeq" id="WP_303302116.1">
    <property type="nucleotide sequence ID" value="NZ_BAABDA010000018.1"/>
</dbReference>
<dbReference type="Proteomes" id="UP001176806">
    <property type="component" value="Unassembled WGS sequence"/>
</dbReference>
<reference evidence="2" key="1">
    <citation type="submission" date="2023-07" db="EMBL/GenBank/DDBJ databases">
        <title>Two novel species in the genus Flavivirga.</title>
        <authorList>
            <person name="Kwon K."/>
        </authorList>
    </citation>
    <scope>NUCLEOTIDE SEQUENCE</scope>
    <source>
        <strain evidence="2">KACC 14158</strain>
    </source>
</reference>
<sequence>MTFLEFYNAVLSTSIASYEEFLFPVKKRHFKKGEIITVYGQVEDSLYFINNGIVEMTIKSYMSEKVIDFFFEKDFFCGLTSFLDQRPTDVQIVALMDCEVEVIRHKDLMQAYEHSLDLNKFGRIMTEHGYIRKSNREKALLTKTAEECYVEMFQDKPDYIFHIPVNKIAKYLGIHPESLSRIRKKIHS</sequence>
<organism evidence="2 3">
    <name type="scientific">Flavivirga jejuensis</name>
    <dbReference type="NCBI Taxonomy" id="870487"/>
    <lineage>
        <taxon>Bacteria</taxon>
        <taxon>Pseudomonadati</taxon>
        <taxon>Bacteroidota</taxon>
        <taxon>Flavobacteriia</taxon>
        <taxon>Flavobacteriales</taxon>
        <taxon>Flavobacteriaceae</taxon>
        <taxon>Flavivirga</taxon>
    </lineage>
</organism>
<feature type="domain" description="Cyclic nucleotide-binding" evidence="1">
    <location>
        <begin position="25"/>
        <end position="110"/>
    </location>
</feature>
<dbReference type="PROSITE" id="PS50042">
    <property type="entry name" value="CNMP_BINDING_3"/>
    <property type="match status" value="1"/>
</dbReference>
<dbReference type="InterPro" id="IPR000595">
    <property type="entry name" value="cNMP-bd_dom"/>
</dbReference>
<protein>
    <submittedName>
        <fullName evidence="2">Crp/Fnr family transcriptional regulator</fullName>
    </submittedName>
</protein>
<dbReference type="SMART" id="SM00100">
    <property type="entry name" value="cNMP"/>
    <property type="match status" value="1"/>
</dbReference>
<dbReference type="InterPro" id="IPR018490">
    <property type="entry name" value="cNMP-bd_dom_sf"/>
</dbReference>
<gene>
    <name evidence="2" type="ORF">Q4Q40_12240</name>
</gene>
<evidence type="ECO:0000259" key="1">
    <source>
        <dbReference type="PROSITE" id="PS50042"/>
    </source>
</evidence>
<comment type="caution">
    <text evidence="2">The sequence shown here is derived from an EMBL/GenBank/DDBJ whole genome shotgun (WGS) entry which is preliminary data.</text>
</comment>
<dbReference type="InterPro" id="IPR014710">
    <property type="entry name" value="RmlC-like_jellyroll"/>
</dbReference>
<evidence type="ECO:0000313" key="3">
    <source>
        <dbReference type="Proteomes" id="UP001176806"/>
    </source>
</evidence>
<evidence type="ECO:0000313" key="2">
    <source>
        <dbReference type="EMBL" id="MDO5974959.1"/>
    </source>
</evidence>
<dbReference type="Gene3D" id="2.60.120.10">
    <property type="entry name" value="Jelly Rolls"/>
    <property type="match status" value="1"/>
</dbReference>